<feature type="domain" description="Capsule synthesis protein CapA" evidence="3">
    <location>
        <begin position="73"/>
        <end position="317"/>
    </location>
</feature>
<comment type="similarity">
    <text evidence="1">Belongs to the CapA family.</text>
</comment>
<dbReference type="InterPro" id="IPR052169">
    <property type="entry name" value="CW_Biosynth-Accessory"/>
</dbReference>
<evidence type="ECO:0000256" key="1">
    <source>
        <dbReference type="ARBA" id="ARBA00005662"/>
    </source>
</evidence>
<dbReference type="CDD" id="cd07381">
    <property type="entry name" value="MPP_CapA"/>
    <property type="match status" value="1"/>
</dbReference>
<dbReference type="EMBL" id="CP003345">
    <property type="protein sequence ID" value="AFM03610.1"/>
    <property type="molecule type" value="Genomic_DNA"/>
</dbReference>
<dbReference type="HOGENOM" id="CLU_038823_1_1_10"/>
<sequence length="395" mass="43252" precursor="true">MKFQKILFLVLLLPAISISHFSCSQTDNRATLTETNDSLTLVKNLTDSLKLKLEDSTLSAIEDNSITKKQTLQIIGVGDMMFGTNFPSAGHLPPNEGKDLISDVDSLLKSADLTFGNLEGVVLDKGGQVKHCSNPAVCYAFRMPEKLVEDVLEQGGFDVVSIANNHMGDFGNSGRENSKKFLKSIDIEYAGLVSCPYTIFEKEGIKYGFAAFAPNSGTMDIRNIKAAKAIVKSLNDSCDVVIVSFHGGAEGRNKQHITRKTETFYGENRGNVYAFSHAMIDAGADIIFGHGPHVTRAMEVYKDRFIAYSLGNFCTYDRFSLRGVSGLAPIVNLKVDNEGKFISGQITPIIQLGRGGVKLDKQKKVIPIIQNLNKTDIPEGIIEITNEGEILMKEK</sequence>
<feature type="chain" id="PRO_5003685885" evidence="2">
    <location>
        <begin position="25"/>
        <end position="395"/>
    </location>
</feature>
<dbReference type="SUPFAM" id="SSF56300">
    <property type="entry name" value="Metallo-dependent phosphatases"/>
    <property type="match status" value="1"/>
</dbReference>
<accession>I4AI25</accession>
<name>I4AI25_BERLS</name>
<evidence type="ECO:0000259" key="3">
    <source>
        <dbReference type="SMART" id="SM00854"/>
    </source>
</evidence>
<evidence type="ECO:0000256" key="2">
    <source>
        <dbReference type="SAM" id="SignalP"/>
    </source>
</evidence>
<dbReference type="InterPro" id="IPR029052">
    <property type="entry name" value="Metallo-depent_PP-like"/>
</dbReference>
<proteinExistence type="inferred from homology"/>
<dbReference type="SMART" id="SM00854">
    <property type="entry name" value="PGA_cap"/>
    <property type="match status" value="1"/>
</dbReference>
<keyword evidence="2" id="KW-0732">Signal</keyword>
<dbReference type="PATRIC" id="fig|880071.3.peg.1145"/>
<reference evidence="5" key="1">
    <citation type="submission" date="2012-06" db="EMBL/GenBank/DDBJ databases">
        <title>The complete genome of Flexibacter litoralis DSM 6794.</title>
        <authorList>
            <person name="Lucas S."/>
            <person name="Copeland A."/>
            <person name="Lapidus A."/>
            <person name="Glavina del Rio T."/>
            <person name="Dalin E."/>
            <person name="Tice H."/>
            <person name="Bruce D."/>
            <person name="Goodwin L."/>
            <person name="Pitluck S."/>
            <person name="Peters L."/>
            <person name="Ovchinnikova G."/>
            <person name="Lu M."/>
            <person name="Kyrpides N."/>
            <person name="Mavromatis K."/>
            <person name="Ivanova N."/>
            <person name="Brettin T."/>
            <person name="Detter J.C."/>
            <person name="Han C."/>
            <person name="Larimer F."/>
            <person name="Land M."/>
            <person name="Hauser L."/>
            <person name="Markowitz V."/>
            <person name="Cheng J.-F."/>
            <person name="Hugenholtz P."/>
            <person name="Woyke T."/>
            <person name="Wu D."/>
            <person name="Spring S."/>
            <person name="Lang E."/>
            <person name="Kopitz M."/>
            <person name="Brambilla E."/>
            <person name="Klenk H.-P."/>
            <person name="Eisen J.A."/>
        </authorList>
    </citation>
    <scope>NUCLEOTIDE SEQUENCE [LARGE SCALE GENOMIC DNA]</scope>
    <source>
        <strain evidence="5">ATCC 23117 / DSM 6794 / NBRC 15988 / NCIMB 1366 / Sio-4</strain>
    </source>
</reference>
<dbReference type="InterPro" id="IPR019079">
    <property type="entry name" value="Capsule_synth_CapA"/>
</dbReference>
<dbReference type="AlphaFoldDB" id="I4AI25"/>
<dbReference type="PANTHER" id="PTHR33393:SF11">
    <property type="entry name" value="POLYGLUTAMINE SYNTHESIS ACCESSORY PROTEIN RV0574C-RELATED"/>
    <property type="match status" value="1"/>
</dbReference>
<dbReference type="Gene3D" id="3.60.21.10">
    <property type="match status" value="1"/>
</dbReference>
<keyword evidence="5" id="KW-1185">Reference proteome</keyword>
<dbReference type="STRING" id="880071.Fleli_1172"/>
<organism evidence="4 5">
    <name type="scientific">Bernardetia litoralis (strain ATCC 23117 / DSM 6794 / NBRC 15988 / NCIMB 1366 / Fx l1 / Sio-4)</name>
    <name type="common">Flexibacter litoralis</name>
    <dbReference type="NCBI Taxonomy" id="880071"/>
    <lineage>
        <taxon>Bacteria</taxon>
        <taxon>Pseudomonadati</taxon>
        <taxon>Bacteroidota</taxon>
        <taxon>Cytophagia</taxon>
        <taxon>Cytophagales</taxon>
        <taxon>Bernardetiaceae</taxon>
        <taxon>Bernardetia</taxon>
    </lineage>
</organism>
<gene>
    <name evidence="4" type="ordered locus">Fleli_1172</name>
</gene>
<feature type="signal peptide" evidence="2">
    <location>
        <begin position="1"/>
        <end position="24"/>
    </location>
</feature>
<dbReference type="PANTHER" id="PTHR33393">
    <property type="entry name" value="POLYGLUTAMINE SYNTHESIS ACCESSORY PROTEIN RV0574C-RELATED"/>
    <property type="match status" value="1"/>
</dbReference>
<dbReference type="Proteomes" id="UP000006054">
    <property type="component" value="Chromosome"/>
</dbReference>
<evidence type="ECO:0000313" key="5">
    <source>
        <dbReference type="Proteomes" id="UP000006054"/>
    </source>
</evidence>
<protein>
    <submittedName>
        <fullName evidence="4">Bacterial capsule synthesis protein PGA_cap</fullName>
    </submittedName>
</protein>
<dbReference type="OrthoDB" id="9810906at2"/>
<dbReference type="eggNOG" id="COG2843">
    <property type="taxonomic scope" value="Bacteria"/>
</dbReference>
<dbReference type="Pfam" id="PF09587">
    <property type="entry name" value="PGA_cap"/>
    <property type="match status" value="1"/>
</dbReference>
<dbReference type="RefSeq" id="WP_014797067.1">
    <property type="nucleotide sequence ID" value="NC_018018.1"/>
</dbReference>
<dbReference type="KEGG" id="fli:Fleli_1172"/>
<evidence type="ECO:0000313" key="4">
    <source>
        <dbReference type="EMBL" id="AFM03610.1"/>
    </source>
</evidence>